<reference evidence="1 2" key="1">
    <citation type="journal article" date="2016" name="Mol. Biol. Evol.">
        <title>Comparative Genomics of Early-Diverging Mushroom-Forming Fungi Provides Insights into the Origins of Lignocellulose Decay Capabilities.</title>
        <authorList>
            <person name="Nagy L.G."/>
            <person name="Riley R."/>
            <person name="Tritt A."/>
            <person name="Adam C."/>
            <person name="Daum C."/>
            <person name="Floudas D."/>
            <person name="Sun H."/>
            <person name="Yadav J.S."/>
            <person name="Pangilinan J."/>
            <person name="Larsson K.H."/>
            <person name="Matsuura K."/>
            <person name="Barry K."/>
            <person name="Labutti K."/>
            <person name="Kuo R."/>
            <person name="Ohm R.A."/>
            <person name="Bhattacharya S.S."/>
            <person name="Shirouzu T."/>
            <person name="Yoshinaga Y."/>
            <person name="Martin F.M."/>
            <person name="Grigoriev I.V."/>
            <person name="Hibbett D.S."/>
        </authorList>
    </citation>
    <scope>NUCLEOTIDE SEQUENCE [LARGE SCALE GENOMIC DNA]</scope>
    <source>
        <strain evidence="1 2">HHB12029</strain>
    </source>
</reference>
<organism evidence="1 2">
    <name type="scientific">Exidia glandulosa HHB12029</name>
    <dbReference type="NCBI Taxonomy" id="1314781"/>
    <lineage>
        <taxon>Eukaryota</taxon>
        <taxon>Fungi</taxon>
        <taxon>Dikarya</taxon>
        <taxon>Basidiomycota</taxon>
        <taxon>Agaricomycotina</taxon>
        <taxon>Agaricomycetes</taxon>
        <taxon>Auriculariales</taxon>
        <taxon>Exidiaceae</taxon>
        <taxon>Exidia</taxon>
    </lineage>
</organism>
<dbReference type="Proteomes" id="UP000077266">
    <property type="component" value="Unassembled WGS sequence"/>
</dbReference>
<evidence type="ECO:0000313" key="1">
    <source>
        <dbReference type="EMBL" id="KZV98440.1"/>
    </source>
</evidence>
<sequence length="325" mass="35500">MSHAKAIDAVSAYFAWVIGAVGGADTTLAVALTPKGDSRDSNVSESDLQMFRIMFYTTRLIPRLRELATIEPDRLRLVARPLIKLYAAAYRCAKWSEGRAVPLSEDQAHTASVLFVTPIAHYIMDLHAAMIAHGLIDGVANDTGYKLALTSASQQSPEVLYIDNLHLTAAEVFLPDVACHCCSQISLFCIWDKPGTACLACKPYNPLRNCSITVNGDKMRVTAFVGGVSAKRPDFRRVASASDVRTLRDVKAELDAAVAGCRNVIAGTLEAQDRFSKVYEETLEGMRIVDEGMRLLWALLSYEKPSSAAVAEWQELANATWPSEA</sequence>
<proteinExistence type="predicted"/>
<gene>
    <name evidence="1" type="ORF">EXIGLDRAFT_701218</name>
</gene>
<protein>
    <submittedName>
        <fullName evidence="1">Uncharacterized protein</fullName>
    </submittedName>
</protein>
<dbReference type="InParanoid" id="A0A165LWW3"/>
<dbReference type="EMBL" id="KV425919">
    <property type="protein sequence ID" value="KZV98440.1"/>
    <property type="molecule type" value="Genomic_DNA"/>
</dbReference>
<keyword evidence="2" id="KW-1185">Reference proteome</keyword>
<evidence type="ECO:0000313" key="2">
    <source>
        <dbReference type="Proteomes" id="UP000077266"/>
    </source>
</evidence>
<name>A0A165LWW3_EXIGL</name>
<accession>A0A165LWW3</accession>
<dbReference type="AlphaFoldDB" id="A0A165LWW3"/>